<comment type="cofactor">
    <cofactor evidence="1 8">
        <name>heme</name>
        <dbReference type="ChEBI" id="CHEBI:30413"/>
    </cofactor>
</comment>
<evidence type="ECO:0000256" key="1">
    <source>
        <dbReference type="ARBA" id="ARBA00001971"/>
    </source>
</evidence>
<evidence type="ECO:0000256" key="4">
    <source>
        <dbReference type="ARBA" id="ARBA00022723"/>
    </source>
</evidence>
<evidence type="ECO:0000256" key="3">
    <source>
        <dbReference type="ARBA" id="ARBA00022617"/>
    </source>
</evidence>
<accession>A0A1F8A210</accession>
<dbReference type="PANTHER" id="PTHR24304:SF2">
    <property type="entry name" value="24-HYDROXYCHOLESTEROL 7-ALPHA-HYDROXYLASE"/>
    <property type="match status" value="1"/>
</dbReference>
<evidence type="ECO:0000256" key="6">
    <source>
        <dbReference type="ARBA" id="ARBA00023004"/>
    </source>
</evidence>
<keyword evidence="7" id="KW-0503">Monooxygenase</keyword>
<dbReference type="Gene3D" id="1.10.630.10">
    <property type="entry name" value="Cytochrome P450"/>
    <property type="match status" value="1"/>
</dbReference>
<protein>
    <recommendedName>
        <fullName evidence="11">Cytochrome P450</fullName>
    </recommendedName>
</protein>
<keyword evidence="6 8" id="KW-0408">Iron</keyword>
<keyword evidence="5" id="KW-0560">Oxidoreductase</keyword>
<reference evidence="9 10" key="1">
    <citation type="journal article" date="2016" name="Genome Biol. Evol.">
        <title>Draft genome sequence of an aflatoxigenic Aspergillus species, A. bombycis.</title>
        <authorList>
            <person name="Moore G.G."/>
            <person name="Mack B.M."/>
            <person name="Beltz S.B."/>
            <person name="Gilbert M.K."/>
        </authorList>
    </citation>
    <scope>NUCLEOTIDE SEQUENCE [LARGE SCALE GENOMIC DNA]</scope>
    <source>
        <strain evidence="10">NRRL 26010</strain>
    </source>
</reference>
<comment type="caution">
    <text evidence="9">The sequence shown here is derived from an EMBL/GenBank/DDBJ whole genome shotgun (WGS) entry which is preliminary data.</text>
</comment>
<comment type="similarity">
    <text evidence="2">Belongs to the cytochrome P450 family.</text>
</comment>
<dbReference type="GO" id="GO:0016705">
    <property type="term" value="F:oxidoreductase activity, acting on paired donors, with incorporation or reduction of molecular oxygen"/>
    <property type="evidence" value="ECO:0007669"/>
    <property type="project" value="InterPro"/>
</dbReference>
<evidence type="ECO:0008006" key="11">
    <source>
        <dbReference type="Google" id="ProtNLM"/>
    </source>
</evidence>
<dbReference type="SUPFAM" id="SSF48264">
    <property type="entry name" value="Cytochrome P450"/>
    <property type="match status" value="1"/>
</dbReference>
<evidence type="ECO:0000313" key="10">
    <source>
        <dbReference type="Proteomes" id="UP000179179"/>
    </source>
</evidence>
<dbReference type="Proteomes" id="UP000179179">
    <property type="component" value="Unassembled WGS sequence"/>
</dbReference>
<dbReference type="PANTHER" id="PTHR24304">
    <property type="entry name" value="CYTOCHROME P450 FAMILY 7"/>
    <property type="match status" value="1"/>
</dbReference>
<sequence length="356" mass="39835">MPLNLSQDTRSWEFCHESMTASPTGNYSYYLGRDCVVGLSGPQGRKTFFESRDLDLDQGVGLFFPISSAVERASDQSAETHGSHLKTALRTALLRTEALESVPTATLACTNSIWKHIAAQDLIDPFQELSWLYAQSSLAALGMEKVAQSPGLLRKVVMVVQFVAQATAPAITSWLLMGLATDAHWMARVRLEVDQVLIKYRKKGQSVEQVLQTLDLHVWEHEFPLLDACFLETIRTRGVLLPVRKNISQTDTPIGDTGEVIPVGAYVTYHADEEHMNPEIYPDPQRWDLGRFLSDRAEHRKELMGYIGFGVGRRACRKLMSPRNGPSSNTGMHVYSGTKIGENPKFHVRGEVYRDV</sequence>
<evidence type="ECO:0000256" key="8">
    <source>
        <dbReference type="PIRSR" id="PIRSR602403-1"/>
    </source>
</evidence>
<dbReference type="PRINTS" id="PR00465">
    <property type="entry name" value="EP450IV"/>
</dbReference>
<evidence type="ECO:0000256" key="5">
    <source>
        <dbReference type="ARBA" id="ARBA00023002"/>
    </source>
</evidence>
<evidence type="ECO:0000313" key="9">
    <source>
        <dbReference type="EMBL" id="OGM45751.1"/>
    </source>
</evidence>
<evidence type="ECO:0000256" key="7">
    <source>
        <dbReference type="ARBA" id="ARBA00023033"/>
    </source>
</evidence>
<dbReference type="EMBL" id="LYCR01000038">
    <property type="protein sequence ID" value="OGM45751.1"/>
    <property type="molecule type" value="Genomic_DNA"/>
</dbReference>
<organism evidence="9 10">
    <name type="scientific">Aspergillus bombycis</name>
    <dbReference type="NCBI Taxonomy" id="109264"/>
    <lineage>
        <taxon>Eukaryota</taxon>
        <taxon>Fungi</taxon>
        <taxon>Dikarya</taxon>
        <taxon>Ascomycota</taxon>
        <taxon>Pezizomycotina</taxon>
        <taxon>Eurotiomycetes</taxon>
        <taxon>Eurotiomycetidae</taxon>
        <taxon>Eurotiales</taxon>
        <taxon>Aspergillaceae</taxon>
        <taxon>Aspergillus</taxon>
    </lineage>
</organism>
<keyword evidence="4 8" id="KW-0479">Metal-binding</keyword>
<proteinExistence type="inferred from homology"/>
<dbReference type="GeneID" id="34448915"/>
<dbReference type="Pfam" id="PF00067">
    <property type="entry name" value="p450"/>
    <property type="match status" value="1"/>
</dbReference>
<dbReference type="InterPro" id="IPR001128">
    <property type="entry name" value="Cyt_P450"/>
</dbReference>
<evidence type="ECO:0000256" key="2">
    <source>
        <dbReference type="ARBA" id="ARBA00010617"/>
    </source>
</evidence>
<feature type="binding site" description="axial binding residue" evidence="8">
    <location>
        <position position="316"/>
    </location>
    <ligand>
        <name>heme</name>
        <dbReference type="ChEBI" id="CHEBI:30413"/>
    </ligand>
    <ligandPart>
        <name>Fe</name>
        <dbReference type="ChEBI" id="CHEBI:18248"/>
    </ligandPart>
</feature>
<gene>
    <name evidence="9" type="ORF">ABOM_005525</name>
</gene>
<dbReference type="OrthoDB" id="1055148at2759"/>
<dbReference type="GO" id="GO:0008395">
    <property type="term" value="F:steroid hydroxylase activity"/>
    <property type="evidence" value="ECO:0007669"/>
    <property type="project" value="TreeGrafter"/>
</dbReference>
<keyword evidence="10" id="KW-1185">Reference proteome</keyword>
<dbReference type="STRING" id="109264.A0A1F8A210"/>
<keyword evidence="3 8" id="KW-0349">Heme</keyword>
<dbReference type="InterPro" id="IPR036396">
    <property type="entry name" value="Cyt_P450_sf"/>
</dbReference>
<dbReference type="GO" id="GO:0020037">
    <property type="term" value="F:heme binding"/>
    <property type="evidence" value="ECO:0007669"/>
    <property type="project" value="InterPro"/>
</dbReference>
<dbReference type="InterPro" id="IPR002403">
    <property type="entry name" value="Cyt_P450_E_grp-IV"/>
</dbReference>
<name>A0A1F8A210_9EURO</name>
<dbReference type="InterPro" id="IPR050529">
    <property type="entry name" value="CYP450_sterol_14alpha_dmase"/>
</dbReference>
<dbReference type="RefSeq" id="XP_022389468.1">
    <property type="nucleotide sequence ID" value="XM_022532654.1"/>
</dbReference>
<dbReference type="GO" id="GO:0005506">
    <property type="term" value="F:iron ion binding"/>
    <property type="evidence" value="ECO:0007669"/>
    <property type="project" value="InterPro"/>
</dbReference>
<dbReference type="AlphaFoldDB" id="A0A1F8A210"/>